<protein>
    <submittedName>
        <fullName evidence="1">Uncharacterized protein</fullName>
    </submittedName>
</protein>
<dbReference type="EMBL" id="JADIIN010000043">
    <property type="protein sequence ID" value="MBF4468825.1"/>
    <property type="molecule type" value="Genomic_DNA"/>
</dbReference>
<gene>
    <name evidence="1" type="ORF">ISP01_05405</name>
</gene>
<accession>A0A843AID6</accession>
<reference evidence="1" key="1">
    <citation type="submission" date="2020-10" db="EMBL/GenBank/DDBJ databases">
        <title>Dehalococcoides mccartyi of a TCE/Cr reducing biochatode.</title>
        <authorList>
            <person name="Matturro B."/>
        </authorList>
    </citation>
    <scope>NUCLEOTIDE SEQUENCE</scope>
    <source>
        <strain evidence="1">Bin4</strain>
    </source>
</reference>
<dbReference type="RefSeq" id="WP_278522887.1">
    <property type="nucleotide sequence ID" value="NZ_JADIIN010000043.1"/>
</dbReference>
<sequence length="101" mass="11660">MFTKEQMEQGNYTSSDVEVIERFGEIAYVDIDNLEGSERNIKIMMEQSADIFLAELETYKGDKGRKTFAMSTPQIFDFKGTFLIPLVYARFVINGITRIKE</sequence>
<evidence type="ECO:0000313" key="1">
    <source>
        <dbReference type="EMBL" id="MBF4468825.1"/>
    </source>
</evidence>
<evidence type="ECO:0000313" key="2">
    <source>
        <dbReference type="Proteomes" id="UP000658733"/>
    </source>
</evidence>
<proteinExistence type="predicted"/>
<name>A0A843AID6_METAZ</name>
<dbReference type="AlphaFoldDB" id="A0A843AID6"/>
<comment type="caution">
    <text evidence="1">The sequence shown here is derived from an EMBL/GenBank/DDBJ whole genome shotgun (WGS) entry which is preliminary data.</text>
</comment>
<organism evidence="1 2">
    <name type="scientific">Methanobrevibacter arboriphilus</name>
    <dbReference type="NCBI Taxonomy" id="39441"/>
    <lineage>
        <taxon>Archaea</taxon>
        <taxon>Methanobacteriati</taxon>
        <taxon>Methanobacteriota</taxon>
        <taxon>Methanomada group</taxon>
        <taxon>Methanobacteria</taxon>
        <taxon>Methanobacteriales</taxon>
        <taxon>Methanobacteriaceae</taxon>
        <taxon>Methanobrevibacter</taxon>
    </lineage>
</organism>
<dbReference type="Proteomes" id="UP000658733">
    <property type="component" value="Unassembled WGS sequence"/>
</dbReference>